<proteinExistence type="predicted"/>
<dbReference type="PANTHER" id="PTHR45632">
    <property type="entry name" value="LD33804P"/>
    <property type="match status" value="1"/>
</dbReference>
<dbReference type="Pfam" id="PF01344">
    <property type="entry name" value="Kelch_1"/>
    <property type="match status" value="3"/>
</dbReference>
<protein>
    <submittedName>
        <fullName evidence="6">Influenza virus NS1A-binding protein homolog isoform X1</fullName>
    </submittedName>
</protein>
<dbReference type="SMART" id="SM00612">
    <property type="entry name" value="Kelch"/>
    <property type="match status" value="6"/>
</dbReference>
<accession>A0A8B7ZS68</accession>
<dbReference type="CDD" id="cd18306">
    <property type="entry name" value="BTB_POZ_NS1BP"/>
    <property type="match status" value="1"/>
</dbReference>
<dbReference type="InterPro" id="IPR011043">
    <property type="entry name" value="Gal_Oxase/kelch_b-propeller"/>
</dbReference>
<feature type="region of interest" description="Disordered" evidence="3">
    <location>
        <begin position="721"/>
        <end position="742"/>
    </location>
</feature>
<feature type="domain" description="BTB" evidence="4">
    <location>
        <begin position="78"/>
        <end position="146"/>
    </location>
</feature>
<dbReference type="InterPro" id="IPR011705">
    <property type="entry name" value="BACK"/>
</dbReference>
<dbReference type="Proteomes" id="UP000694845">
    <property type="component" value="Unplaced"/>
</dbReference>
<name>A0A8B7ZS68_ACAPL</name>
<dbReference type="Gene3D" id="2.120.10.80">
    <property type="entry name" value="Kelch-type beta propeller"/>
    <property type="match status" value="2"/>
</dbReference>
<feature type="region of interest" description="Disordered" evidence="3">
    <location>
        <begin position="307"/>
        <end position="341"/>
    </location>
</feature>
<dbReference type="Pfam" id="PF07707">
    <property type="entry name" value="BACK"/>
    <property type="match status" value="1"/>
</dbReference>
<dbReference type="Pfam" id="PF00651">
    <property type="entry name" value="BTB"/>
    <property type="match status" value="1"/>
</dbReference>
<dbReference type="SUPFAM" id="SSF117281">
    <property type="entry name" value="Kelch motif"/>
    <property type="match status" value="1"/>
</dbReference>
<dbReference type="CTD" id="10625"/>
<keyword evidence="1" id="KW-0880">Kelch repeat</keyword>
<dbReference type="InterPro" id="IPR006652">
    <property type="entry name" value="Kelch_1"/>
</dbReference>
<dbReference type="OrthoDB" id="45365at2759"/>
<dbReference type="InterPro" id="IPR000210">
    <property type="entry name" value="BTB/POZ_dom"/>
</dbReference>
<dbReference type="Gene3D" id="3.30.710.10">
    <property type="entry name" value="Potassium Channel Kv1.1, Chain A"/>
    <property type="match status" value="1"/>
</dbReference>
<feature type="compositionally biased region" description="Polar residues" evidence="3">
    <location>
        <begin position="26"/>
        <end position="37"/>
    </location>
</feature>
<evidence type="ECO:0000256" key="2">
    <source>
        <dbReference type="ARBA" id="ARBA00022737"/>
    </source>
</evidence>
<organism evidence="5 6">
    <name type="scientific">Acanthaster planci</name>
    <name type="common">Crown-of-thorns starfish</name>
    <dbReference type="NCBI Taxonomy" id="133434"/>
    <lineage>
        <taxon>Eukaryota</taxon>
        <taxon>Metazoa</taxon>
        <taxon>Echinodermata</taxon>
        <taxon>Eleutherozoa</taxon>
        <taxon>Asterozoa</taxon>
        <taxon>Asteroidea</taxon>
        <taxon>Valvatacea</taxon>
        <taxon>Valvatida</taxon>
        <taxon>Acanthasteridae</taxon>
        <taxon>Acanthaster</taxon>
    </lineage>
</organism>
<dbReference type="RefSeq" id="XP_022106296.1">
    <property type="nucleotide sequence ID" value="XM_022250604.1"/>
</dbReference>
<dbReference type="InterPro" id="IPR011333">
    <property type="entry name" value="SKP1/BTB/POZ_sf"/>
</dbReference>
<dbReference type="SUPFAM" id="SSF54695">
    <property type="entry name" value="POZ domain"/>
    <property type="match status" value="1"/>
</dbReference>
<dbReference type="AlphaFoldDB" id="A0A8B7ZS68"/>
<dbReference type="KEGG" id="aplc:110987670"/>
<keyword evidence="5" id="KW-1185">Reference proteome</keyword>
<dbReference type="SMART" id="SM00225">
    <property type="entry name" value="BTB"/>
    <property type="match status" value="1"/>
</dbReference>
<evidence type="ECO:0000313" key="6">
    <source>
        <dbReference type="RefSeq" id="XP_022106296.1"/>
    </source>
</evidence>
<gene>
    <name evidence="6" type="primary">LOC110987670</name>
</gene>
<dbReference type="GeneID" id="110987670"/>
<dbReference type="Pfam" id="PF24681">
    <property type="entry name" value="Kelch_KLHDC2_KLHL20_DRC7"/>
    <property type="match status" value="1"/>
</dbReference>
<dbReference type="SUPFAM" id="SSF50965">
    <property type="entry name" value="Galactose oxidase, central domain"/>
    <property type="match status" value="1"/>
</dbReference>
<feature type="region of interest" description="Disordered" evidence="3">
    <location>
        <begin position="18"/>
        <end position="47"/>
    </location>
</feature>
<sequence length="742" mass="82005">MLSASNNFNRMAAFSYPEENGAMPPRTNNGITYATQSKRSHEDRKSVVSDQPLIYEDETGPGAVMAYLNELRKQYQFADVHLSIENHIVPAHRAVLACSSPYLYDYYKALGESHSVPLKHLLENISPSAVELLVNFAYTGRLEVPYCQVATVYQAARQWQMVRVKNACARHLVQQLSTKNCLELRSFASEEEDVEFLSIVDDFLKKNIDSVALTNEFQELPRLQIEVVATKFVSKMSDRQLFETALDWIRRTIKCGKQLEDLQQEPQTLLLSENNTLKDVEEFGEIEPDLIKNYKLDAKRCPLISPAKVTNGVSNGDGPNSSNNRNGGNNNNNPNGPARRLVLSPEDLTKARSRIEKWKIVASTEMGANRYIAITILGGSLFVIMLYEKPSSPKVSSPTPKRSFSIESEGIHPSLATLEQPRCAVGVAKLDGKLVAAGGFNRDECHQSVEMYDPHTNTMDKIAPMQTQRARFEFGVIGRKLYAAGGSDGHMDLRTCEVYDPETDEWSWVADMPQERPNSGAAVLDGRLYVVGGSSGNVGLRSCDVYHPDTNVWISISKMNQRRAQVGVCSLNGKIFAVGGSSNWNCHNSVEVYDPKSNTWGLTTPLSTSRRGAAVCTYNGKIFALGGSDGQSVLNTVECFDPDTAEWTNVASMSEARVNAGATVIDGLLYAVGGFNGKHFLGTLECYNPAGNQWHTVAMHMMRERNQDSPTFTPRSLTLSIEEEEAEESKEGAVMSEGATSQ</sequence>
<evidence type="ECO:0000313" key="5">
    <source>
        <dbReference type="Proteomes" id="UP000694845"/>
    </source>
</evidence>
<evidence type="ECO:0000259" key="4">
    <source>
        <dbReference type="PROSITE" id="PS50097"/>
    </source>
</evidence>
<dbReference type="Gene3D" id="1.25.40.420">
    <property type="match status" value="1"/>
</dbReference>
<feature type="compositionally biased region" description="Low complexity" evidence="3">
    <location>
        <begin position="311"/>
        <end position="337"/>
    </location>
</feature>
<dbReference type="PROSITE" id="PS50097">
    <property type="entry name" value="BTB"/>
    <property type="match status" value="1"/>
</dbReference>
<dbReference type="PANTHER" id="PTHR45632:SF26">
    <property type="entry name" value="BTB DOMAIN-CONTAINING PROTEIN"/>
    <property type="match status" value="1"/>
</dbReference>
<dbReference type="InterPro" id="IPR015915">
    <property type="entry name" value="Kelch-typ_b-propeller"/>
</dbReference>
<evidence type="ECO:0000256" key="3">
    <source>
        <dbReference type="SAM" id="MobiDB-lite"/>
    </source>
</evidence>
<reference evidence="6" key="1">
    <citation type="submission" date="2025-08" db="UniProtKB">
        <authorList>
            <consortium name="RefSeq"/>
        </authorList>
    </citation>
    <scope>IDENTIFICATION</scope>
</reference>
<evidence type="ECO:0000256" key="1">
    <source>
        <dbReference type="ARBA" id="ARBA00022441"/>
    </source>
</evidence>
<keyword evidence="2" id="KW-0677">Repeat</keyword>